<evidence type="ECO:0000256" key="2">
    <source>
        <dbReference type="SAM" id="Phobius"/>
    </source>
</evidence>
<feature type="transmembrane region" description="Helical" evidence="2">
    <location>
        <begin position="138"/>
        <end position="163"/>
    </location>
</feature>
<dbReference type="RefSeq" id="WP_220210969.1">
    <property type="nucleotide sequence ID" value="NZ_BNJK01000002.1"/>
</dbReference>
<accession>A0A8J3J2R1</accession>
<name>A0A8J3J2R1_9CHLR</name>
<proteinExistence type="predicted"/>
<evidence type="ECO:0000313" key="4">
    <source>
        <dbReference type="Proteomes" id="UP000597444"/>
    </source>
</evidence>
<organism evidence="3 4">
    <name type="scientific">Reticulibacter mediterranei</name>
    <dbReference type="NCBI Taxonomy" id="2778369"/>
    <lineage>
        <taxon>Bacteria</taxon>
        <taxon>Bacillati</taxon>
        <taxon>Chloroflexota</taxon>
        <taxon>Ktedonobacteria</taxon>
        <taxon>Ktedonobacterales</taxon>
        <taxon>Reticulibacteraceae</taxon>
        <taxon>Reticulibacter</taxon>
    </lineage>
</organism>
<gene>
    <name evidence="3" type="ORF">KSF_105190</name>
</gene>
<feature type="transmembrane region" description="Helical" evidence="2">
    <location>
        <begin position="28"/>
        <end position="48"/>
    </location>
</feature>
<feature type="compositionally biased region" description="Basic and acidic residues" evidence="1">
    <location>
        <begin position="256"/>
        <end position="273"/>
    </location>
</feature>
<dbReference type="EMBL" id="BNJK01000002">
    <property type="protein sequence ID" value="GHP00472.1"/>
    <property type="molecule type" value="Genomic_DNA"/>
</dbReference>
<dbReference type="Proteomes" id="UP000597444">
    <property type="component" value="Unassembled WGS sequence"/>
</dbReference>
<feature type="transmembrane region" description="Helical" evidence="2">
    <location>
        <begin position="169"/>
        <end position="189"/>
    </location>
</feature>
<feature type="transmembrane region" description="Helical" evidence="2">
    <location>
        <begin position="96"/>
        <end position="117"/>
    </location>
</feature>
<keyword evidence="4" id="KW-1185">Reference proteome</keyword>
<keyword evidence="2" id="KW-0472">Membrane</keyword>
<evidence type="ECO:0000313" key="3">
    <source>
        <dbReference type="EMBL" id="GHP00472.1"/>
    </source>
</evidence>
<comment type="caution">
    <text evidence="3">The sequence shown here is derived from an EMBL/GenBank/DDBJ whole genome shotgun (WGS) entry which is preliminary data.</text>
</comment>
<protein>
    <submittedName>
        <fullName evidence="3">Uncharacterized protein</fullName>
    </submittedName>
</protein>
<sequence length="273" mass="30194">MTLLSSGIVSGLFCSIYAGLFTGILFGLLDVFACVLFLWFFDTLLRWLIRALSIRTHSLRLEVVPQDLLFWSWRKGLPGLVAGWAGFLLFWPLYGLLAGCVAGLLSALAVGCASGLSSKQFPIDQRFLPNQGIVRTGYNALCIGLLIWLCFGLLFSLVFGLFFGPTSGVIFGTGGGFCLGLFFALNFGGSDYCGHYLLRYLLWRSGTMPWRLSHFLDTAVSCNLLQRVGGGYRFIHPLFQEYLVSRDILSPAQKRPSQDEKTHARGSLSDKES</sequence>
<keyword evidence="2" id="KW-1133">Transmembrane helix</keyword>
<reference evidence="3" key="1">
    <citation type="submission" date="2020-10" db="EMBL/GenBank/DDBJ databases">
        <title>Taxonomic study of unclassified bacteria belonging to the class Ktedonobacteria.</title>
        <authorList>
            <person name="Yabe S."/>
            <person name="Wang C.M."/>
            <person name="Zheng Y."/>
            <person name="Sakai Y."/>
            <person name="Cavaletti L."/>
            <person name="Monciardini P."/>
            <person name="Donadio S."/>
        </authorList>
    </citation>
    <scope>NUCLEOTIDE SEQUENCE</scope>
    <source>
        <strain evidence="3">ID150040</strain>
    </source>
</reference>
<dbReference type="AlphaFoldDB" id="A0A8J3J2R1"/>
<keyword evidence="2" id="KW-0812">Transmembrane</keyword>
<evidence type="ECO:0000256" key="1">
    <source>
        <dbReference type="SAM" id="MobiDB-lite"/>
    </source>
</evidence>
<feature type="region of interest" description="Disordered" evidence="1">
    <location>
        <begin position="252"/>
        <end position="273"/>
    </location>
</feature>